<feature type="domain" description="Phage tail tape measure protein" evidence="4">
    <location>
        <begin position="277"/>
        <end position="475"/>
    </location>
</feature>
<keyword evidence="1" id="KW-1188">Viral release from host cell</keyword>
<evidence type="ECO:0000256" key="2">
    <source>
        <dbReference type="SAM" id="Coils"/>
    </source>
</evidence>
<dbReference type="RefSeq" id="WP_261945330.1">
    <property type="nucleotide sequence ID" value="NZ_AP031286.1"/>
</dbReference>
<reference evidence="6" key="1">
    <citation type="submission" date="2022-06" db="EMBL/GenBank/DDBJ databases">
        <authorList>
            <person name="Dietemann V."/>
            <person name="Ory F."/>
            <person name="Dainat B."/>
            <person name="Oberhansli S."/>
        </authorList>
    </citation>
    <scope>NUCLEOTIDE SEQUENCE</scope>
    <source>
        <strain evidence="6">Ena-SAMPLE-TAB-26-04-2022-14:26:32:270-5432</strain>
    </source>
</reference>
<feature type="transmembrane region" description="Helical" evidence="3">
    <location>
        <begin position="647"/>
        <end position="668"/>
    </location>
</feature>
<evidence type="ECO:0000313" key="6">
    <source>
        <dbReference type="EMBL" id="CAH8249857.1"/>
    </source>
</evidence>
<sequence>MSLRKLTVDVGYNISTSPLETLDKRLNKLSGTNSKVFERMESSMGRAGKAMQGVSQKSGAMASAVSKSQGITAQAAKAADKAAAANERLTKAADRLQKANDAAAKATERARAATAKAAEVAAVSTSSQEKVTKAIQRAQAANEKATAAAVRAQKADEKWRIAQEQAAAAGNRVRQASNSVTQAVDRQSKAAQRAAKEMDQLRKKYGDFSNGSLKALDQIDQASGSIRSAGVAMGAAGGVLAAGIGSSIKLAADFESSMSRVGALSGASVEEMQRLTDTAKRLGAETVFTASQAAEGMQFLAMADFKTNDMIAAMPGLLDTAAAGQIDLARAADITSNILTGFGIEAKDTAKVADILTATFTGSNTDMNMLGDTMKYVAPIARASGRSLEEMASATAMLGNAGIQGSEAGTALRAIMIRLAKPTAEANKVLKEQLEIETEREGRVLSLSEVVGQFVEKTEGLTEAQRVAAVSTVVGTEAASAFLALMDTGQPALEGFTDRLEESGGIAKTIADKQLDNLNGAMEKVNSAMEGARLSIGETFIPILTSVAVFVNKLVDRFNSLPEGLKQGIAIFTAIAGAVLLLGGALTVLVSFLPNVVAGFKLLSSVGPLIMGISGPMLIVIAVIAAVAAAAYLIIKYWEPISAFFKRLWAATVRVFTATWNAIVGFLVDTWNAIKTTAVNLWNGIVNTVMAIIAPFVENIRASFARIVNGVRMIWEGLKLYFSAAWTVIKNIFLGAILLIKDLFTGNFSAMKSHAIQIWDNIKGAMGQAWEGIKLIFSGALEAVKGYLEGAWNNIKIAAELAWNGMSTFFSDTWEGIKGMTSRIWDAIVESIKKAIDWIKNLPGQMWEMGKNAITGFIDGIKGAAKAVGDAVTGVANSVTEGIEDALDIHSPSRVMKELGKYTGEGFQIGIEDKIPEVSHAVNGMATAAATPQAPQTEAEGLAPTYSNTSANSNIIISPNIEITIKGGESTSAAKNTAQEVKKELENLFKSFGMKNPQYIEG</sequence>
<keyword evidence="3" id="KW-0812">Transmembrane</keyword>
<proteinExistence type="predicted"/>
<dbReference type="Gene3D" id="1.20.120.20">
    <property type="entry name" value="Apolipoprotein"/>
    <property type="match status" value="2"/>
</dbReference>
<gene>
    <name evidence="5" type="ORF">WJ0W_006661</name>
    <name evidence="6" type="ORF">WJ0W_007041</name>
</gene>
<dbReference type="PANTHER" id="PTHR37813:SF1">
    <property type="entry name" value="FELS-2 PROPHAGE PROTEIN"/>
    <property type="match status" value="1"/>
</dbReference>
<organism evidence="6 7">
    <name type="scientific">Paenibacillus melissococcoides</name>
    <dbReference type="NCBI Taxonomy" id="2912268"/>
    <lineage>
        <taxon>Bacteria</taxon>
        <taxon>Bacillati</taxon>
        <taxon>Bacillota</taxon>
        <taxon>Bacilli</taxon>
        <taxon>Bacillales</taxon>
        <taxon>Paenibacillaceae</taxon>
        <taxon>Paenibacillus</taxon>
    </lineage>
</organism>
<dbReference type="Proteomes" id="UP001154322">
    <property type="component" value="Unassembled WGS sequence"/>
</dbReference>
<feature type="coiled-coil region" evidence="2">
    <location>
        <begin position="75"/>
        <end position="155"/>
    </location>
</feature>
<accession>A0ABM9GCG9</accession>
<evidence type="ECO:0000256" key="3">
    <source>
        <dbReference type="SAM" id="Phobius"/>
    </source>
</evidence>
<evidence type="ECO:0000259" key="4">
    <source>
        <dbReference type="Pfam" id="PF10145"/>
    </source>
</evidence>
<keyword evidence="7" id="KW-1185">Reference proteome</keyword>
<protein>
    <submittedName>
        <fullName evidence="6">Phage tail tape measure protein</fullName>
    </submittedName>
</protein>
<evidence type="ECO:0000313" key="5">
    <source>
        <dbReference type="EMBL" id="CAH8249476.1"/>
    </source>
</evidence>
<feature type="transmembrane region" description="Helical" evidence="3">
    <location>
        <begin position="567"/>
        <end position="593"/>
    </location>
</feature>
<dbReference type="Pfam" id="PF10145">
    <property type="entry name" value="PhageMin_Tail"/>
    <property type="match status" value="1"/>
</dbReference>
<dbReference type="PANTHER" id="PTHR37813">
    <property type="entry name" value="FELS-2 PROPHAGE PROTEIN"/>
    <property type="match status" value="1"/>
</dbReference>
<keyword evidence="2" id="KW-0175">Coiled coil</keyword>
<dbReference type="EMBL" id="CALYLO010000020">
    <property type="protein sequence ID" value="CAH8249857.1"/>
    <property type="molecule type" value="Genomic_DNA"/>
</dbReference>
<feature type="transmembrane region" description="Helical" evidence="3">
    <location>
        <begin position="534"/>
        <end position="555"/>
    </location>
</feature>
<comment type="caution">
    <text evidence="6">The sequence shown here is derived from an EMBL/GenBank/DDBJ whole genome shotgun (WGS) entry which is preliminary data.</text>
</comment>
<dbReference type="NCBIfam" id="TIGR01760">
    <property type="entry name" value="tape_meas_TP901"/>
    <property type="match status" value="1"/>
</dbReference>
<feature type="transmembrane region" description="Helical" evidence="3">
    <location>
        <begin position="613"/>
        <end position="635"/>
    </location>
</feature>
<evidence type="ECO:0000313" key="7">
    <source>
        <dbReference type="Proteomes" id="UP001154322"/>
    </source>
</evidence>
<feature type="transmembrane region" description="Helical" evidence="3">
    <location>
        <begin position="680"/>
        <end position="697"/>
    </location>
</feature>
<feature type="transmembrane region" description="Helical" evidence="3">
    <location>
        <begin position="718"/>
        <end position="740"/>
    </location>
</feature>
<name>A0ABM9GCG9_9BACL</name>
<keyword evidence="3" id="KW-1133">Transmembrane helix</keyword>
<dbReference type="EMBL" id="CALYLO010000016">
    <property type="protein sequence ID" value="CAH8249476.1"/>
    <property type="molecule type" value="Genomic_DNA"/>
</dbReference>
<evidence type="ECO:0000256" key="1">
    <source>
        <dbReference type="ARBA" id="ARBA00022612"/>
    </source>
</evidence>
<keyword evidence="3" id="KW-0472">Membrane</keyword>
<dbReference type="InterPro" id="IPR010090">
    <property type="entry name" value="Phage_tape_meas"/>
</dbReference>